<dbReference type="GO" id="GO:0016020">
    <property type="term" value="C:membrane"/>
    <property type="evidence" value="ECO:0007669"/>
    <property type="project" value="InterPro"/>
</dbReference>
<name>A0A3P7IG67_STRVU</name>
<evidence type="ECO:0008006" key="3">
    <source>
        <dbReference type="Google" id="ProtNLM"/>
    </source>
</evidence>
<gene>
    <name evidence="1" type="ORF">SVUK_LOCUS7199</name>
</gene>
<evidence type="ECO:0000313" key="1">
    <source>
        <dbReference type="EMBL" id="VDM72201.1"/>
    </source>
</evidence>
<dbReference type="PANTHER" id="PTHR22900">
    <property type="entry name" value="PROTEIN CBG14245-RELATED"/>
    <property type="match status" value="1"/>
</dbReference>
<dbReference type="InterPro" id="IPR007669">
    <property type="entry name" value="Chst-1-like"/>
</dbReference>
<dbReference type="GO" id="GO:0047756">
    <property type="term" value="F:chondroitin 4-sulfotransferase activity"/>
    <property type="evidence" value="ECO:0007669"/>
    <property type="project" value="InterPro"/>
</dbReference>
<dbReference type="EMBL" id="UYYB01024193">
    <property type="protein sequence ID" value="VDM72201.1"/>
    <property type="molecule type" value="Genomic_DNA"/>
</dbReference>
<organism evidence="1 2">
    <name type="scientific">Strongylus vulgaris</name>
    <name type="common">Blood worm</name>
    <dbReference type="NCBI Taxonomy" id="40348"/>
    <lineage>
        <taxon>Eukaryota</taxon>
        <taxon>Metazoa</taxon>
        <taxon>Ecdysozoa</taxon>
        <taxon>Nematoda</taxon>
        <taxon>Chromadorea</taxon>
        <taxon>Rhabditida</taxon>
        <taxon>Rhabditina</taxon>
        <taxon>Rhabditomorpha</taxon>
        <taxon>Strongyloidea</taxon>
        <taxon>Strongylidae</taxon>
        <taxon>Strongylus</taxon>
    </lineage>
</organism>
<reference evidence="1 2" key="1">
    <citation type="submission" date="2018-11" db="EMBL/GenBank/DDBJ databases">
        <authorList>
            <consortium name="Pathogen Informatics"/>
        </authorList>
    </citation>
    <scope>NUCLEOTIDE SEQUENCE [LARGE SCALE GENOMIC DNA]</scope>
</reference>
<proteinExistence type="predicted"/>
<dbReference type="InterPro" id="IPR005331">
    <property type="entry name" value="Sulfotransferase"/>
</dbReference>
<dbReference type="GO" id="GO:0050650">
    <property type="term" value="P:chondroitin sulfate proteoglycan biosynthetic process"/>
    <property type="evidence" value="ECO:0007669"/>
    <property type="project" value="InterPro"/>
</dbReference>
<dbReference type="Proteomes" id="UP000270094">
    <property type="component" value="Unassembled WGS sequence"/>
</dbReference>
<keyword evidence="2" id="KW-1185">Reference proteome</keyword>
<dbReference type="PANTHER" id="PTHR22900:SF11">
    <property type="entry name" value="PROTEIN CBG01579"/>
    <property type="match status" value="1"/>
</dbReference>
<sequence length="166" mass="19328">MAQYKHTKSALRFCAEQNEILGYDALQSAVGEPRIQFAIVRHPIDRFLSGFVDKCIREAKVEKTRCFECNSNISCFVDNLYNLLMKTVEENLTTYNYELAHFAPQTWYCDFKDHFGDYIILHRGEGTIGVLKLAQELESIFKSARIPDSLRKEILNELLGKYNNRY</sequence>
<dbReference type="OrthoDB" id="408912at2759"/>
<accession>A0A3P7IG67</accession>
<dbReference type="GO" id="GO:1902884">
    <property type="term" value="P:positive regulation of response to oxidative stress"/>
    <property type="evidence" value="ECO:0007669"/>
    <property type="project" value="InterPro"/>
</dbReference>
<protein>
    <recommendedName>
        <fullName evidence="3">Sulfotransferase domain-containing protein</fullName>
    </recommendedName>
</protein>
<evidence type="ECO:0000313" key="2">
    <source>
        <dbReference type="Proteomes" id="UP000270094"/>
    </source>
</evidence>
<dbReference type="Pfam" id="PF03567">
    <property type="entry name" value="Sulfotransfer_2"/>
    <property type="match status" value="1"/>
</dbReference>
<dbReference type="AlphaFoldDB" id="A0A3P7IG67"/>